<feature type="transmembrane region" description="Helical" evidence="6">
    <location>
        <begin position="12"/>
        <end position="30"/>
    </location>
</feature>
<feature type="transmembrane region" description="Helical" evidence="6">
    <location>
        <begin position="36"/>
        <end position="54"/>
    </location>
</feature>
<evidence type="ECO:0000256" key="6">
    <source>
        <dbReference type="SAM" id="Phobius"/>
    </source>
</evidence>
<feature type="transmembrane region" description="Helical" evidence="6">
    <location>
        <begin position="366"/>
        <end position="385"/>
    </location>
</feature>
<dbReference type="RefSeq" id="WP_068822254.1">
    <property type="nucleotide sequence ID" value="NZ_LWHJ01000027.1"/>
</dbReference>
<feature type="transmembrane region" description="Helical" evidence="6">
    <location>
        <begin position="265"/>
        <end position="287"/>
    </location>
</feature>
<evidence type="ECO:0000313" key="10">
    <source>
        <dbReference type="Proteomes" id="UP000078459"/>
    </source>
</evidence>
<evidence type="ECO:0000313" key="9">
    <source>
        <dbReference type="EMBL" id="OAQ39637.1"/>
    </source>
</evidence>
<feature type="transmembrane region" description="Helical" evidence="6">
    <location>
        <begin position="516"/>
        <end position="533"/>
    </location>
</feature>
<protein>
    <recommendedName>
        <fullName evidence="11">Competence protein ComEC</fullName>
    </recommendedName>
</protein>
<evidence type="ECO:0000256" key="2">
    <source>
        <dbReference type="ARBA" id="ARBA00022475"/>
    </source>
</evidence>
<organism evidence="9 10">
    <name type="scientific">Pedobacter psychrophilus</name>
    <dbReference type="NCBI Taxonomy" id="1826909"/>
    <lineage>
        <taxon>Bacteria</taxon>
        <taxon>Pseudomonadati</taxon>
        <taxon>Bacteroidota</taxon>
        <taxon>Sphingobacteriia</taxon>
        <taxon>Sphingobacteriales</taxon>
        <taxon>Sphingobacteriaceae</taxon>
        <taxon>Pedobacter</taxon>
    </lineage>
</organism>
<evidence type="ECO:0000259" key="7">
    <source>
        <dbReference type="Pfam" id="PF03772"/>
    </source>
</evidence>
<comment type="caution">
    <text evidence="9">The sequence shown here is derived from an EMBL/GenBank/DDBJ whole genome shotgun (WGS) entry which is preliminary data.</text>
</comment>
<dbReference type="InterPro" id="IPR025405">
    <property type="entry name" value="DUF4131"/>
</dbReference>
<feature type="transmembrane region" description="Helical" evidence="6">
    <location>
        <begin position="422"/>
        <end position="441"/>
    </location>
</feature>
<proteinExistence type="predicted"/>
<evidence type="ECO:0000259" key="8">
    <source>
        <dbReference type="Pfam" id="PF13567"/>
    </source>
</evidence>
<evidence type="ECO:0000256" key="3">
    <source>
        <dbReference type="ARBA" id="ARBA00022692"/>
    </source>
</evidence>
<dbReference type="OrthoDB" id="9761531at2"/>
<name>A0A179DF13_9SPHI</name>
<sequence length="688" mass="79737">MIAYYKTEVPFIRLIIFFIIGIITAISFNISPNNLFIFFWTILSLVFVALNLWLKKQIIYLHSYYFGICIYVIMILSGIIICNQHKEIFKTNHFSKTPSKQLIVYLLEEPKIKGDIARFNVEVTNNLQKNNLVKTQGKLLLAMRFDTTKSLNLHYGDLLLIKSKFKETEPAYNPSEFNYKGFLSTQQIYYQSFINQKETKKIDEHVANPIKEFALKFRERQIEKFNTYLKDSSVKAVASTLILGYRADLSKEILQTYTKTGTMHVLSVSGMHVGIVVYLLAFMLMFLNKSKKGRILQAIIMISLVWFYALITGLAPSIERAAIMTTFIMLGKARSLKTNTFNIIAITAFAILIFDPFAIINVGFQLSFIAVAGIIYLQPLVYNLYNTNNKILDWIWKLTAVSLAAQIATAPLSLYYFHQFPVYFILSNLFIFLPSILIMYFGLFFLLLYFIPSIAFLLAWCLEFSIKFTNDGLKLIEHIPHANVTQIWWGSIEIILFYIFILLASESIQNKNLRKYASLFLLFLILSTNFRAFQHIKQKQALFFSLRKNTAIAFIKGNNAVLISDLNPNEFTFLFSVKPYLDSCQIDNIQWINPHLTENEKLFSFEGKKLKIINHKNINFANSKQDWLLLSSNKKQDLQSIKNQNSFHKLFIDGRNKDFIIEDFKNQAQKLNLKPSVLKRSFAIEIKL</sequence>
<evidence type="ECO:0008006" key="11">
    <source>
        <dbReference type="Google" id="ProtNLM"/>
    </source>
</evidence>
<dbReference type="Proteomes" id="UP000078459">
    <property type="component" value="Unassembled WGS sequence"/>
</dbReference>
<reference evidence="9 10" key="1">
    <citation type="submission" date="2016-04" db="EMBL/GenBank/DDBJ databases">
        <authorList>
            <person name="Evans L.H."/>
            <person name="Alamgir A."/>
            <person name="Owens N."/>
            <person name="Weber N.D."/>
            <person name="Virtaneva K."/>
            <person name="Barbian K."/>
            <person name="Babar A."/>
            <person name="Rosenke K."/>
        </authorList>
    </citation>
    <scope>NUCLEOTIDE SEQUENCE [LARGE SCALE GENOMIC DNA]</scope>
    <source>
        <strain evidence="9 10">CCM 8644</strain>
    </source>
</reference>
<dbReference type="NCBIfam" id="TIGR00360">
    <property type="entry name" value="ComEC_N-term"/>
    <property type="match status" value="1"/>
</dbReference>
<keyword evidence="4 6" id="KW-1133">Transmembrane helix</keyword>
<comment type="subcellular location">
    <subcellularLocation>
        <location evidence="1">Cell membrane</location>
        <topology evidence="1">Multi-pass membrane protein</topology>
    </subcellularLocation>
</comment>
<keyword evidence="10" id="KW-1185">Reference proteome</keyword>
<dbReference type="PANTHER" id="PTHR30619:SF1">
    <property type="entry name" value="RECOMBINATION PROTEIN 2"/>
    <property type="match status" value="1"/>
</dbReference>
<gene>
    <name evidence="9" type="ORF">A5893_08590</name>
</gene>
<dbReference type="InterPro" id="IPR052159">
    <property type="entry name" value="Competence_DNA_uptake"/>
</dbReference>
<feature type="transmembrane region" description="Helical" evidence="6">
    <location>
        <begin position="294"/>
        <end position="311"/>
    </location>
</feature>
<feature type="transmembrane region" description="Helical" evidence="6">
    <location>
        <begin position="394"/>
        <end position="416"/>
    </location>
</feature>
<feature type="transmembrane region" description="Helical" evidence="6">
    <location>
        <begin position="61"/>
        <end position="81"/>
    </location>
</feature>
<evidence type="ECO:0000256" key="1">
    <source>
        <dbReference type="ARBA" id="ARBA00004651"/>
    </source>
</evidence>
<accession>A0A179DF13</accession>
<feature type="domain" description="ComEC/Rec2-related protein" evidence="7">
    <location>
        <begin position="241"/>
        <end position="504"/>
    </location>
</feature>
<feature type="transmembrane region" description="Helical" evidence="6">
    <location>
        <begin position="340"/>
        <end position="360"/>
    </location>
</feature>
<dbReference type="PANTHER" id="PTHR30619">
    <property type="entry name" value="DNA INTERNALIZATION/COMPETENCE PROTEIN COMEC/REC2"/>
    <property type="match status" value="1"/>
</dbReference>
<evidence type="ECO:0000256" key="5">
    <source>
        <dbReference type="ARBA" id="ARBA00023136"/>
    </source>
</evidence>
<dbReference type="InterPro" id="IPR004477">
    <property type="entry name" value="ComEC_N"/>
</dbReference>
<feature type="domain" description="DUF4131" evidence="8">
    <location>
        <begin position="36"/>
        <end position="199"/>
    </location>
</feature>
<feature type="transmembrane region" description="Helical" evidence="6">
    <location>
        <begin position="446"/>
        <end position="466"/>
    </location>
</feature>
<dbReference type="GO" id="GO:0005886">
    <property type="term" value="C:plasma membrane"/>
    <property type="evidence" value="ECO:0007669"/>
    <property type="project" value="UniProtKB-SubCell"/>
</dbReference>
<evidence type="ECO:0000256" key="4">
    <source>
        <dbReference type="ARBA" id="ARBA00022989"/>
    </source>
</evidence>
<dbReference type="Pfam" id="PF03772">
    <property type="entry name" value="Competence"/>
    <property type="match status" value="1"/>
</dbReference>
<feature type="transmembrane region" description="Helical" evidence="6">
    <location>
        <begin position="486"/>
        <end position="504"/>
    </location>
</feature>
<dbReference type="EMBL" id="LWHJ01000027">
    <property type="protein sequence ID" value="OAQ39637.1"/>
    <property type="molecule type" value="Genomic_DNA"/>
</dbReference>
<keyword evidence="2" id="KW-1003">Cell membrane</keyword>
<dbReference type="STRING" id="1826909.A5893_08590"/>
<dbReference type="Pfam" id="PF13567">
    <property type="entry name" value="DUF4131"/>
    <property type="match status" value="1"/>
</dbReference>
<dbReference type="AlphaFoldDB" id="A0A179DF13"/>
<keyword evidence="5 6" id="KW-0472">Membrane</keyword>
<keyword evidence="3 6" id="KW-0812">Transmembrane</keyword>
<reference evidence="9 10" key="2">
    <citation type="submission" date="2016-06" db="EMBL/GenBank/DDBJ databases">
        <title>Pedobacter psychrophilus sp. nov., isolated from Antarctic fragmentary rock.</title>
        <authorList>
            <person name="Svec P."/>
        </authorList>
    </citation>
    <scope>NUCLEOTIDE SEQUENCE [LARGE SCALE GENOMIC DNA]</scope>
    <source>
        <strain evidence="9 10">CCM 8644</strain>
    </source>
</reference>